<dbReference type="InterPro" id="IPR036439">
    <property type="entry name" value="Dockerin_dom_sf"/>
</dbReference>
<dbReference type="Gene3D" id="1.10.1330.10">
    <property type="entry name" value="Dockerin domain"/>
    <property type="match status" value="1"/>
</dbReference>
<comment type="caution">
    <text evidence="2">The sequence shown here is derived from an EMBL/GenBank/DDBJ whole genome shotgun (WGS) entry which is preliminary data.</text>
</comment>
<reference evidence="2 3" key="1">
    <citation type="submission" date="2020-08" db="EMBL/GenBank/DDBJ databases">
        <title>Genomic Encyclopedia of Type Strains, Phase IV (KMG-IV): sequencing the most valuable type-strain genomes for metagenomic binning, comparative biology and taxonomic classification.</title>
        <authorList>
            <person name="Goeker M."/>
        </authorList>
    </citation>
    <scope>NUCLEOTIDE SEQUENCE [LARGE SCALE GENOMIC DNA]</scope>
    <source>
        <strain evidence="2 3">DSM 103725</strain>
    </source>
</reference>
<dbReference type="InterPro" id="IPR011041">
    <property type="entry name" value="Quinoprot_gluc/sorb_DH_b-prop"/>
</dbReference>
<dbReference type="EMBL" id="JACHGY010000001">
    <property type="protein sequence ID" value="MBB6429293.1"/>
    <property type="molecule type" value="Genomic_DNA"/>
</dbReference>
<gene>
    <name evidence="2" type="ORF">HNQ40_001099</name>
</gene>
<dbReference type="PROSITE" id="PS00018">
    <property type="entry name" value="EF_HAND_1"/>
    <property type="match status" value="1"/>
</dbReference>
<keyword evidence="3" id="KW-1185">Reference proteome</keyword>
<dbReference type="Gene3D" id="2.120.10.30">
    <property type="entry name" value="TolB, C-terminal domain"/>
    <property type="match status" value="1"/>
</dbReference>
<dbReference type="AlphaFoldDB" id="A0A7X0H4T7"/>
<dbReference type="InterPro" id="IPR018247">
    <property type="entry name" value="EF_Hand_1_Ca_BS"/>
</dbReference>
<dbReference type="InterPro" id="IPR011042">
    <property type="entry name" value="6-blade_b-propeller_TolB-like"/>
</dbReference>
<protein>
    <submittedName>
        <fullName evidence="2">Glucose/arabinose dehydrogenase</fullName>
    </submittedName>
</protein>
<dbReference type="Pfam" id="PF07995">
    <property type="entry name" value="GSDH"/>
    <property type="match status" value="1"/>
</dbReference>
<dbReference type="GO" id="GO:0000272">
    <property type="term" value="P:polysaccharide catabolic process"/>
    <property type="evidence" value="ECO:0007669"/>
    <property type="project" value="InterPro"/>
</dbReference>
<feature type="domain" description="Glucose/Sorbosone dehydrogenase" evidence="1">
    <location>
        <begin position="62"/>
        <end position="294"/>
    </location>
</feature>
<dbReference type="SUPFAM" id="SSF63446">
    <property type="entry name" value="Type I dockerin domain"/>
    <property type="match status" value="1"/>
</dbReference>
<dbReference type="PANTHER" id="PTHR19328">
    <property type="entry name" value="HEDGEHOG-INTERACTING PROTEIN"/>
    <property type="match status" value="1"/>
</dbReference>
<proteinExistence type="predicted"/>
<dbReference type="PANTHER" id="PTHR19328:SF75">
    <property type="entry name" value="ALDOSE SUGAR DEHYDROGENASE YLII"/>
    <property type="match status" value="1"/>
</dbReference>
<dbReference type="RefSeq" id="WP_184676879.1">
    <property type="nucleotide sequence ID" value="NZ_JACHGY010000001.1"/>
</dbReference>
<evidence type="ECO:0000313" key="3">
    <source>
        <dbReference type="Proteomes" id="UP000541810"/>
    </source>
</evidence>
<name>A0A7X0H4T7_9BACT</name>
<dbReference type="InterPro" id="IPR012938">
    <property type="entry name" value="Glc/Sorbosone_DH"/>
</dbReference>
<dbReference type="Proteomes" id="UP000541810">
    <property type="component" value="Unassembled WGS sequence"/>
</dbReference>
<accession>A0A7X0H4T7</accession>
<organism evidence="2 3">
    <name type="scientific">Algisphaera agarilytica</name>
    <dbReference type="NCBI Taxonomy" id="1385975"/>
    <lineage>
        <taxon>Bacteria</taxon>
        <taxon>Pseudomonadati</taxon>
        <taxon>Planctomycetota</taxon>
        <taxon>Phycisphaerae</taxon>
        <taxon>Phycisphaerales</taxon>
        <taxon>Phycisphaeraceae</taxon>
        <taxon>Algisphaera</taxon>
    </lineage>
</organism>
<evidence type="ECO:0000313" key="2">
    <source>
        <dbReference type="EMBL" id="MBB6429293.1"/>
    </source>
</evidence>
<evidence type="ECO:0000259" key="1">
    <source>
        <dbReference type="Pfam" id="PF07995"/>
    </source>
</evidence>
<dbReference type="SUPFAM" id="SSF50952">
    <property type="entry name" value="Soluble quinoprotein glucose dehydrogenase"/>
    <property type="match status" value="1"/>
</dbReference>
<sequence length="508" mass="54700">MLNGWVSAGRSRYWFSLGALLLAGGLARPAAAEIQGLSLVASLPAQDASAVFATHASGYVDRMFVVDQRGRIETLDLNLGSFGATPFLDIRTLIDDTAPEQGLLGLAFDPNFHNNGYFYVNYTYDPGPGLDRTRIDRFQVTNPGVDLTVDAATRSPVLEFEQDFRNHNGGWIGFSPTDNYLYIASGDGGSGNDPNNRAQSLNTLLGKMLRIDPSGDDFATDSIANYAIPQDNPFVGDSNARDEIWAYGLRNPWRDSFDRATGDLWIGDVGQEAREEINVQRDGQGGANFGWRLREGDIATPTGGVGGPEPPDHVGPAYDYPSNGVGDFGGNSTVGGYVYRGPDPDLQGLYFFGDSFPRQIWTFDPADPDGTVQNIESLFGTDLNALGTLVSFGEDREGNLYMLDLDGDIFRIDTDIPITLAGDYNGNGIVDAADYTVWQDSFGSTFDLEADGNGNGVIDAADYTVWQDNFGNTLPVGGSSLTIIPEPASLAWVVVGLGVLISSQRRGV</sequence>